<name>A0A2K9E0D4_9MICO</name>
<proteinExistence type="predicted"/>
<protein>
    <submittedName>
        <fullName evidence="1">Uncharacterized protein</fullName>
    </submittedName>
</protein>
<gene>
    <name evidence="1" type="ORF">CXR34_13605</name>
</gene>
<dbReference type="RefSeq" id="WP_101306694.1">
    <property type="nucleotide sequence ID" value="NZ_CP025299.1"/>
</dbReference>
<sequence length="200" mass="21528">MRWDRFFEDLEDQLDSEWEAERAALDTEAERLRLSRVPLRDRLVALADADAARCAVHLVEGTVLVGAVGRVGADWAALRTDAGEGPTVWIVPLPAVAMIVLDAEEVLSTVRDAGPGGALGQRMSLGFLLRDLVRRRVPVTVRLVSGQALSGTADRAGADHLDLAVHNLGAPRRADQVRGFRLVPFAAVAAVRLDAVADLI</sequence>
<dbReference type="KEGG" id="mhos:CXR34_13605"/>
<organism evidence="1 2">
    <name type="scientific">Microbacterium hominis</name>
    <dbReference type="NCBI Taxonomy" id="162426"/>
    <lineage>
        <taxon>Bacteria</taxon>
        <taxon>Bacillati</taxon>
        <taxon>Actinomycetota</taxon>
        <taxon>Actinomycetes</taxon>
        <taxon>Micrococcales</taxon>
        <taxon>Microbacteriaceae</taxon>
        <taxon>Microbacterium</taxon>
    </lineage>
</organism>
<evidence type="ECO:0000313" key="2">
    <source>
        <dbReference type="Proteomes" id="UP000233276"/>
    </source>
</evidence>
<evidence type="ECO:0000313" key="1">
    <source>
        <dbReference type="EMBL" id="AUG30383.1"/>
    </source>
</evidence>
<accession>A0A2K9E0D4</accession>
<dbReference type="Proteomes" id="UP000233276">
    <property type="component" value="Chromosome"/>
</dbReference>
<dbReference type="EMBL" id="CP025299">
    <property type="protein sequence ID" value="AUG30383.1"/>
    <property type="molecule type" value="Genomic_DNA"/>
</dbReference>
<dbReference type="AlphaFoldDB" id="A0A2K9E0D4"/>
<reference evidence="1 2" key="1">
    <citation type="submission" date="2017-12" db="EMBL/GenBank/DDBJ databases">
        <title>Isolation and characterization of estrogens degradatiion strain Microbacterium hominis SJTG1.</title>
        <authorList>
            <person name="Xiong W."/>
            <person name="Yin C."/>
            <person name="Zheng D."/>
            <person name="Liang R."/>
        </authorList>
    </citation>
    <scope>NUCLEOTIDE SEQUENCE [LARGE SCALE GENOMIC DNA]</scope>
    <source>
        <strain evidence="1 2">SJTG1</strain>
    </source>
</reference>